<reference evidence="2 3" key="1">
    <citation type="submission" date="2020-08" db="EMBL/GenBank/DDBJ databases">
        <title>Sequencing the genomes of 1000 actinobacteria strains.</title>
        <authorList>
            <person name="Klenk H.-P."/>
        </authorList>
    </citation>
    <scope>NUCLEOTIDE SEQUENCE [LARGE SCALE GENOMIC DNA]</scope>
    <source>
        <strain evidence="2 3">DSM 102030</strain>
    </source>
</reference>
<evidence type="ECO:0000313" key="2">
    <source>
        <dbReference type="EMBL" id="MBB4930688.1"/>
    </source>
</evidence>
<protein>
    <recommendedName>
        <fullName evidence="4">DUF2637 domain-containing protein</fullName>
    </recommendedName>
</protein>
<gene>
    <name evidence="2" type="ORF">F4561_001508</name>
</gene>
<evidence type="ECO:0008006" key="4">
    <source>
        <dbReference type="Google" id="ProtNLM"/>
    </source>
</evidence>
<keyword evidence="1" id="KW-0812">Transmembrane</keyword>
<dbReference type="Proteomes" id="UP000523007">
    <property type="component" value="Unassembled WGS sequence"/>
</dbReference>
<accession>A0A7W7W1U9</accession>
<dbReference type="RefSeq" id="WP_184576036.1">
    <property type="nucleotide sequence ID" value="NZ_JACHJT010000001.1"/>
</dbReference>
<feature type="transmembrane region" description="Helical" evidence="1">
    <location>
        <begin position="42"/>
        <end position="62"/>
    </location>
</feature>
<organism evidence="2 3">
    <name type="scientific">Lipingzhangella halophila</name>
    <dbReference type="NCBI Taxonomy" id="1783352"/>
    <lineage>
        <taxon>Bacteria</taxon>
        <taxon>Bacillati</taxon>
        <taxon>Actinomycetota</taxon>
        <taxon>Actinomycetes</taxon>
        <taxon>Streptosporangiales</taxon>
        <taxon>Nocardiopsidaceae</taxon>
        <taxon>Lipingzhangella</taxon>
    </lineage>
</organism>
<dbReference type="EMBL" id="JACHJT010000001">
    <property type="protein sequence ID" value="MBB4930688.1"/>
    <property type="molecule type" value="Genomic_DNA"/>
</dbReference>
<comment type="caution">
    <text evidence="2">The sequence shown here is derived from an EMBL/GenBank/DDBJ whole genome shotgun (WGS) entry which is preliminary data.</text>
</comment>
<sequence length="247" mass="26931">MDSSRWSRWTTIAAVLLLATIAAVVSYSHMYDLALRHGEPAWRAALFPLSVDGTVVAASMTLLSDARQGGRGGLLPWSLLILGSFASLAANIAVADPTVWSRIIHAWPSFALIGSYELLMRQFRANSPCTRNAHAMRTETADDQAEEDHFVDSALEPDDATGAEERPALRVVQARRASSTAEIVETVATEVAPPQIQCDAWAWALANRREDGSLPSGQELAERFGRKPRWGRLVKQRGEQGLLDAVA</sequence>
<proteinExistence type="predicted"/>
<keyword evidence="1" id="KW-0472">Membrane</keyword>
<keyword evidence="3" id="KW-1185">Reference proteome</keyword>
<dbReference type="AlphaFoldDB" id="A0A7W7W1U9"/>
<feature type="transmembrane region" description="Helical" evidence="1">
    <location>
        <begin position="74"/>
        <end position="93"/>
    </location>
</feature>
<evidence type="ECO:0000256" key="1">
    <source>
        <dbReference type="SAM" id="Phobius"/>
    </source>
</evidence>
<evidence type="ECO:0000313" key="3">
    <source>
        <dbReference type="Proteomes" id="UP000523007"/>
    </source>
</evidence>
<dbReference type="InterPro" id="IPR021235">
    <property type="entry name" value="DUF2637"/>
</dbReference>
<name>A0A7W7W1U9_9ACTN</name>
<keyword evidence="1" id="KW-1133">Transmembrane helix</keyword>
<dbReference type="Pfam" id="PF10935">
    <property type="entry name" value="DUF2637"/>
    <property type="match status" value="1"/>
</dbReference>